<dbReference type="RefSeq" id="WP_097381304.1">
    <property type="nucleotide sequence ID" value="NZ_NXNI01000001.1"/>
</dbReference>
<dbReference type="Proteomes" id="UP000219689">
    <property type="component" value="Unassembled WGS sequence"/>
</dbReference>
<name>A0A2A5QZY4_9EURY</name>
<comment type="caution">
    <text evidence="1">The sequence shown here is derived from an EMBL/GenBank/DDBJ whole genome shotgun (WGS) entry which is preliminary data.</text>
</comment>
<accession>A0A2A5QZY4</accession>
<gene>
    <name evidence="1" type="ORF">CP557_18735</name>
</gene>
<protein>
    <submittedName>
        <fullName evidence="1">Uncharacterized protein</fullName>
    </submittedName>
</protein>
<dbReference type="AlphaFoldDB" id="A0A2A5QZY4"/>
<evidence type="ECO:0000313" key="1">
    <source>
        <dbReference type="EMBL" id="PCR92381.1"/>
    </source>
</evidence>
<evidence type="ECO:0000313" key="2">
    <source>
        <dbReference type="Proteomes" id="UP000219689"/>
    </source>
</evidence>
<proteinExistence type="predicted"/>
<dbReference type="OrthoDB" id="296997at2157"/>
<reference evidence="1 2" key="1">
    <citation type="submission" date="2017-09" db="EMBL/GenBank/DDBJ databases">
        <title>Genome sequences of Natrinema ejinorence JCM 13890T.</title>
        <authorList>
            <person name="Roh S.W."/>
            <person name="Kim Y.B."/>
            <person name="Kim J.Y."/>
        </authorList>
    </citation>
    <scope>NUCLEOTIDE SEQUENCE [LARGE SCALE GENOMIC DNA]</scope>
    <source>
        <strain evidence="1 2">JCM 13890</strain>
    </source>
</reference>
<keyword evidence="2" id="KW-1185">Reference proteome</keyword>
<dbReference type="EMBL" id="NXNI01000001">
    <property type="protein sequence ID" value="PCR92381.1"/>
    <property type="molecule type" value="Genomic_DNA"/>
</dbReference>
<sequence length="82" mass="8991">MYMAASEHRSRSVQLEAVEVRLEPVESVGADATVRHIDQLDSETLAAVYRAAAADRTVSVAETELEPGEVIVATDYYRVEPV</sequence>
<organism evidence="1 2">
    <name type="scientific">Natrinema ejinorense</name>
    <dbReference type="NCBI Taxonomy" id="373386"/>
    <lineage>
        <taxon>Archaea</taxon>
        <taxon>Methanobacteriati</taxon>
        <taxon>Methanobacteriota</taxon>
        <taxon>Stenosarchaea group</taxon>
        <taxon>Halobacteria</taxon>
        <taxon>Halobacteriales</taxon>
        <taxon>Natrialbaceae</taxon>
        <taxon>Natrinema</taxon>
    </lineage>
</organism>